<evidence type="ECO:0000256" key="1">
    <source>
        <dbReference type="ARBA" id="ARBA00001946"/>
    </source>
</evidence>
<evidence type="ECO:0000259" key="8">
    <source>
        <dbReference type="Pfam" id="PF03936"/>
    </source>
</evidence>
<evidence type="ECO:0000256" key="3">
    <source>
        <dbReference type="ARBA" id="ARBA00013103"/>
    </source>
</evidence>
<dbReference type="InterPro" id="IPR036965">
    <property type="entry name" value="Terpene_synth_N_sf"/>
</dbReference>
<evidence type="ECO:0000313" key="9">
    <source>
        <dbReference type="EMBL" id="GKV15787.1"/>
    </source>
</evidence>
<feature type="domain" description="Terpene synthase N-terminal" evidence="7">
    <location>
        <begin position="65"/>
        <end position="220"/>
    </location>
</feature>
<keyword evidence="6" id="KW-0456">Lyase</keyword>
<dbReference type="InterPro" id="IPR034741">
    <property type="entry name" value="Terpene_cyclase-like_1_C"/>
</dbReference>
<gene>
    <name evidence="9" type="ORF">SLEP1_g26538</name>
</gene>
<evidence type="ECO:0000313" key="10">
    <source>
        <dbReference type="Proteomes" id="UP001054252"/>
    </source>
</evidence>
<evidence type="ECO:0000259" key="7">
    <source>
        <dbReference type="Pfam" id="PF01397"/>
    </source>
</evidence>
<evidence type="ECO:0000256" key="4">
    <source>
        <dbReference type="ARBA" id="ARBA00022723"/>
    </source>
</evidence>
<dbReference type="Gene3D" id="1.10.600.10">
    <property type="entry name" value="Farnesyl Diphosphate Synthase"/>
    <property type="match status" value="1"/>
</dbReference>
<dbReference type="InterPro" id="IPR050148">
    <property type="entry name" value="Terpene_synthase-like"/>
</dbReference>
<dbReference type="Gene3D" id="1.50.10.130">
    <property type="entry name" value="Terpene synthase, N-terminal domain"/>
    <property type="match status" value="1"/>
</dbReference>
<dbReference type="SFLD" id="SFLDS00005">
    <property type="entry name" value="Isoprenoid_Synthase_Type_I"/>
    <property type="match status" value="1"/>
</dbReference>
<dbReference type="AlphaFoldDB" id="A0AAV5JWN8"/>
<dbReference type="InterPro" id="IPR001906">
    <property type="entry name" value="Terpene_synth_N"/>
</dbReference>
<proteinExistence type="predicted"/>
<dbReference type="GO" id="GO:0016102">
    <property type="term" value="P:diterpenoid biosynthetic process"/>
    <property type="evidence" value="ECO:0007669"/>
    <property type="project" value="InterPro"/>
</dbReference>
<dbReference type="EMBL" id="BPVZ01000044">
    <property type="protein sequence ID" value="GKV15787.1"/>
    <property type="molecule type" value="Genomic_DNA"/>
</dbReference>
<dbReference type="SUPFAM" id="SSF48576">
    <property type="entry name" value="Terpenoid synthases"/>
    <property type="match status" value="1"/>
</dbReference>
<dbReference type="FunFam" id="1.10.600.10:FF:000007">
    <property type="entry name" value="Isoprene synthase, chloroplastic"/>
    <property type="match status" value="1"/>
</dbReference>
<evidence type="ECO:0000256" key="5">
    <source>
        <dbReference type="ARBA" id="ARBA00022842"/>
    </source>
</evidence>
<comment type="cofactor">
    <cofactor evidence="1">
        <name>Mg(2+)</name>
        <dbReference type="ChEBI" id="CHEBI:18420"/>
    </cofactor>
</comment>
<dbReference type="SFLD" id="SFLDG01019">
    <property type="entry name" value="Terpene_Cyclase_Like_1_C_Termi"/>
    <property type="match status" value="1"/>
</dbReference>
<dbReference type="Pfam" id="PF01397">
    <property type="entry name" value="Terpene_synth"/>
    <property type="match status" value="1"/>
</dbReference>
<dbReference type="PANTHER" id="PTHR31225:SF205">
    <property type="entry name" value="(-)-GERMACRENE D SYNTHASE-LIKE"/>
    <property type="match status" value="1"/>
</dbReference>
<dbReference type="SUPFAM" id="SSF48239">
    <property type="entry name" value="Terpenoid cyclases/Protein prenyltransferases"/>
    <property type="match status" value="1"/>
</dbReference>
<dbReference type="EC" id="4.2.3.13" evidence="3"/>
<dbReference type="GO" id="GO:0047461">
    <property type="term" value="F:(+)-delta-cadinene synthase activity"/>
    <property type="evidence" value="ECO:0007669"/>
    <property type="project" value="UniProtKB-EC"/>
</dbReference>
<dbReference type="CDD" id="cd00684">
    <property type="entry name" value="Terpene_cyclase_plant_C1"/>
    <property type="match status" value="1"/>
</dbReference>
<dbReference type="Pfam" id="PF03936">
    <property type="entry name" value="Terpene_synth_C"/>
    <property type="match status" value="1"/>
</dbReference>
<dbReference type="GO" id="GO:0000287">
    <property type="term" value="F:magnesium ion binding"/>
    <property type="evidence" value="ECO:0007669"/>
    <property type="project" value="InterPro"/>
</dbReference>
<reference evidence="9 10" key="1">
    <citation type="journal article" date="2021" name="Commun. Biol.">
        <title>The genome of Shorea leprosula (Dipterocarpaceae) highlights the ecological relevance of drought in aseasonal tropical rainforests.</title>
        <authorList>
            <person name="Ng K.K.S."/>
            <person name="Kobayashi M.J."/>
            <person name="Fawcett J.A."/>
            <person name="Hatakeyama M."/>
            <person name="Paape T."/>
            <person name="Ng C.H."/>
            <person name="Ang C.C."/>
            <person name="Tnah L.H."/>
            <person name="Lee C.T."/>
            <person name="Nishiyama T."/>
            <person name="Sese J."/>
            <person name="O'Brien M.J."/>
            <person name="Copetti D."/>
            <person name="Mohd Noor M.I."/>
            <person name="Ong R.C."/>
            <person name="Putra M."/>
            <person name="Sireger I.Z."/>
            <person name="Indrioko S."/>
            <person name="Kosugi Y."/>
            <person name="Izuno A."/>
            <person name="Isagi Y."/>
            <person name="Lee S.L."/>
            <person name="Shimizu K.K."/>
        </authorList>
    </citation>
    <scope>NUCLEOTIDE SEQUENCE [LARGE SCALE GENOMIC DNA]</scope>
    <source>
        <strain evidence="9">214</strain>
    </source>
</reference>
<keyword evidence="5" id="KW-0460">Magnesium</keyword>
<accession>A0AAV5JWN8</accession>
<keyword evidence="10" id="KW-1185">Reference proteome</keyword>
<dbReference type="FunFam" id="1.50.10.130:FF:000001">
    <property type="entry name" value="Isoprene synthase, chloroplastic"/>
    <property type="match status" value="1"/>
</dbReference>
<sequence>MYNRHPLGCRLCFKIFDSIAVEYVGNDDVSSIYSTAMLSVPFGPTSITSKPPRTSIVPFKIEPRTQEEYEELKQQVRRLIADAITIDPSKKLHLIDAVQRLGIAYHFEIEIDNALEKIHLGGVDHVKSDLQTIALWFRLLRQQGIKVPSEIFKKFMDERGKFKEDLLNDVLGMLNLYEAAHFRLRGEDILDEAIAFTTSHLESMATKVSRQLAEQIAHALNRPIRKDLPRIQARRHISLYSIDNHFASSNIALLRFAKIDFNMVQALHLKELNGIVEWWTNLDFATKLPYARDRIVECYFWTMGVYFEPKYSLARTFLTKVIAMTSVLDDTYDNYGTYEELELLTKCVERWDIGVIDQLPEYMKLIYQALLNVYSEMEVKVAKEGRSYAMDYAKESMKQAIRVYFHEAKWREEGYIPPPEEYMQVALISCGYLMLITNSLVAMGEVATKEAFDWISNDPKMVKACSIVNRFMDDIASREFERTRDHVTSGIDCYMKQYGISEEDTVKVFREEVANAWKDINEGFMKPTVLPMHILTRILNFARVMDFLYKDIDGYTNSHGLKDHIVLLLVDPITL</sequence>
<comment type="caution">
    <text evidence="9">The sequence shown here is derived from an EMBL/GenBank/DDBJ whole genome shotgun (WGS) entry which is preliminary data.</text>
</comment>
<comment type="function">
    <text evidence="2">Responsible for the cyclization of trans,trans-farnesyl diphosphate (FPP) to (+)-delta cadinene.</text>
</comment>
<protein>
    <recommendedName>
        <fullName evidence="3">(+)-delta-cadinene synthase</fullName>
        <ecNumber evidence="3">4.2.3.13</ecNumber>
    </recommendedName>
</protein>
<name>A0AAV5JWN8_9ROSI</name>
<evidence type="ECO:0000256" key="6">
    <source>
        <dbReference type="ARBA" id="ARBA00023239"/>
    </source>
</evidence>
<dbReference type="InterPro" id="IPR008949">
    <property type="entry name" value="Isoprenoid_synthase_dom_sf"/>
</dbReference>
<dbReference type="InterPro" id="IPR005630">
    <property type="entry name" value="Terpene_synthase_metal-bd"/>
</dbReference>
<keyword evidence="4" id="KW-0479">Metal-binding</keyword>
<feature type="domain" description="Terpene synthase metal-binding" evidence="8">
    <location>
        <begin position="281"/>
        <end position="519"/>
    </location>
</feature>
<organism evidence="9 10">
    <name type="scientific">Rubroshorea leprosula</name>
    <dbReference type="NCBI Taxonomy" id="152421"/>
    <lineage>
        <taxon>Eukaryota</taxon>
        <taxon>Viridiplantae</taxon>
        <taxon>Streptophyta</taxon>
        <taxon>Embryophyta</taxon>
        <taxon>Tracheophyta</taxon>
        <taxon>Spermatophyta</taxon>
        <taxon>Magnoliopsida</taxon>
        <taxon>eudicotyledons</taxon>
        <taxon>Gunneridae</taxon>
        <taxon>Pentapetalae</taxon>
        <taxon>rosids</taxon>
        <taxon>malvids</taxon>
        <taxon>Malvales</taxon>
        <taxon>Dipterocarpaceae</taxon>
        <taxon>Rubroshorea</taxon>
    </lineage>
</organism>
<dbReference type="Proteomes" id="UP001054252">
    <property type="component" value="Unassembled WGS sequence"/>
</dbReference>
<evidence type="ECO:0000256" key="2">
    <source>
        <dbReference type="ARBA" id="ARBA00002383"/>
    </source>
</evidence>
<dbReference type="InterPro" id="IPR044814">
    <property type="entry name" value="Terpene_cyclase_plant_C1"/>
</dbReference>
<dbReference type="InterPro" id="IPR008930">
    <property type="entry name" value="Terpenoid_cyclase/PrenylTrfase"/>
</dbReference>
<dbReference type="PANTHER" id="PTHR31225">
    <property type="entry name" value="OS04G0344100 PROTEIN-RELATED"/>
    <property type="match status" value="1"/>
</dbReference>